<evidence type="ECO:0000313" key="1">
    <source>
        <dbReference type="EMBL" id="QCE04093.1"/>
    </source>
</evidence>
<gene>
    <name evidence="1" type="ORF">DEO72_LG8g2126</name>
</gene>
<dbReference type="EMBL" id="CP039352">
    <property type="protein sequence ID" value="QCE04093.1"/>
    <property type="molecule type" value="Genomic_DNA"/>
</dbReference>
<reference evidence="1 2" key="1">
    <citation type="submission" date="2019-04" db="EMBL/GenBank/DDBJ databases">
        <title>An improved genome assembly and genetic linkage map for asparagus bean, Vigna unguiculata ssp. sesquipedialis.</title>
        <authorList>
            <person name="Xia Q."/>
            <person name="Zhang R."/>
            <person name="Dong Y."/>
        </authorList>
    </citation>
    <scope>NUCLEOTIDE SEQUENCE [LARGE SCALE GENOMIC DNA]</scope>
    <source>
        <tissue evidence="1">Leaf</tissue>
    </source>
</reference>
<organism evidence="1 2">
    <name type="scientific">Vigna unguiculata</name>
    <name type="common">Cowpea</name>
    <dbReference type="NCBI Taxonomy" id="3917"/>
    <lineage>
        <taxon>Eukaryota</taxon>
        <taxon>Viridiplantae</taxon>
        <taxon>Streptophyta</taxon>
        <taxon>Embryophyta</taxon>
        <taxon>Tracheophyta</taxon>
        <taxon>Spermatophyta</taxon>
        <taxon>Magnoliopsida</taxon>
        <taxon>eudicotyledons</taxon>
        <taxon>Gunneridae</taxon>
        <taxon>Pentapetalae</taxon>
        <taxon>rosids</taxon>
        <taxon>fabids</taxon>
        <taxon>Fabales</taxon>
        <taxon>Fabaceae</taxon>
        <taxon>Papilionoideae</taxon>
        <taxon>50 kb inversion clade</taxon>
        <taxon>NPAAA clade</taxon>
        <taxon>indigoferoid/millettioid clade</taxon>
        <taxon>Phaseoleae</taxon>
        <taxon>Vigna</taxon>
    </lineage>
</organism>
<evidence type="ECO:0000313" key="2">
    <source>
        <dbReference type="Proteomes" id="UP000501690"/>
    </source>
</evidence>
<dbReference type="AlphaFoldDB" id="A0A4D6MRS1"/>
<keyword evidence="2" id="KW-1185">Reference proteome</keyword>
<sequence>MFFGDAAMVSSWCRCRNGCDAGVLSVLACRCRSMNVKAVAGTATMLLAREWCCQRVAGSPWLLLRGVDDERFPSPSWIATNGGARPWSCYCCRCRSMNVKAVAGTATMLLAREWCCQRVAGSPWLLLRGVDDERCS</sequence>
<protein>
    <submittedName>
        <fullName evidence="1">Uncharacterized protein</fullName>
    </submittedName>
</protein>
<proteinExistence type="predicted"/>
<name>A0A4D6MRS1_VIGUN</name>
<dbReference type="Proteomes" id="UP000501690">
    <property type="component" value="Linkage Group LG8"/>
</dbReference>
<accession>A0A4D6MRS1</accession>